<dbReference type="RefSeq" id="WP_206940906.1">
    <property type="nucleotide sequence ID" value="NZ_JAFLNF010000004.1"/>
</dbReference>
<evidence type="ECO:0000313" key="2">
    <source>
        <dbReference type="Proteomes" id="UP000664779"/>
    </source>
</evidence>
<keyword evidence="2" id="KW-1185">Reference proteome</keyword>
<name>A0A939EQY6_9HYPH</name>
<organism evidence="1 2">
    <name type="scientific">Roseibium limicola</name>
    <dbReference type="NCBI Taxonomy" id="2816037"/>
    <lineage>
        <taxon>Bacteria</taxon>
        <taxon>Pseudomonadati</taxon>
        <taxon>Pseudomonadota</taxon>
        <taxon>Alphaproteobacteria</taxon>
        <taxon>Hyphomicrobiales</taxon>
        <taxon>Stappiaceae</taxon>
        <taxon>Roseibium</taxon>
    </lineage>
</organism>
<comment type="caution">
    <text evidence="1">The sequence shown here is derived from an EMBL/GenBank/DDBJ whole genome shotgun (WGS) entry which is preliminary data.</text>
</comment>
<dbReference type="Proteomes" id="UP000664779">
    <property type="component" value="Unassembled WGS sequence"/>
</dbReference>
<protein>
    <submittedName>
        <fullName evidence="1">Uncharacterized protein</fullName>
    </submittedName>
</protein>
<dbReference type="Gene3D" id="2.60.120.560">
    <property type="entry name" value="Exo-inulinase, domain 1"/>
    <property type="match status" value="1"/>
</dbReference>
<dbReference type="EMBL" id="JAFLNF010000004">
    <property type="protein sequence ID" value="MBO0345918.1"/>
    <property type="molecule type" value="Genomic_DNA"/>
</dbReference>
<accession>A0A939EQY6</accession>
<proteinExistence type="predicted"/>
<evidence type="ECO:0000313" key="1">
    <source>
        <dbReference type="EMBL" id="MBO0345918.1"/>
    </source>
</evidence>
<reference evidence="1" key="1">
    <citation type="submission" date="2021-03" db="EMBL/GenBank/DDBJ databases">
        <title>Roseibium sp. CAU 1637 isolated from Incheon.</title>
        <authorList>
            <person name="Kim W."/>
        </authorList>
    </citation>
    <scope>NUCLEOTIDE SEQUENCE</scope>
    <source>
        <strain evidence="1">CAU 1637</strain>
    </source>
</reference>
<gene>
    <name evidence="1" type="ORF">J0X15_11860</name>
</gene>
<sequence length="248" mass="27796">MSGWNSTTKIYTFAAVALLCLVLTVRGMLPDTQHVYLETFDNKTIDEVIGGRFVEKPTDPTWRDRHAKKYWSFSTDGHRMVWKNTQHPNSTHFLDIPWIAYDDGIRLFAVNGADISVTVKAQTRGRGGAGVLIGSGMSGHYWLFVVDGNGNYHLLRKMGRNLQPATRARHPAIKMGADNRISYVRTEDTHIFSVNGEEVLRVPNIERRHALNGVGIGAFGKGSYEFDDLKITQSEENLESLGQAILSF</sequence>
<dbReference type="AlphaFoldDB" id="A0A939EQY6"/>